<dbReference type="PANTHER" id="PTHR48051">
    <property type="match status" value="1"/>
</dbReference>
<evidence type="ECO:0000313" key="6">
    <source>
        <dbReference type="Proteomes" id="UP000576082"/>
    </source>
</evidence>
<dbReference type="InterPro" id="IPR026444">
    <property type="entry name" value="Secre_tail"/>
</dbReference>
<dbReference type="Gene3D" id="3.80.10.10">
    <property type="entry name" value="Ribonuclease Inhibitor"/>
    <property type="match status" value="1"/>
</dbReference>
<feature type="domain" description="Secretion system C-terminal sorting" evidence="3">
    <location>
        <begin position="2040"/>
        <end position="2112"/>
    </location>
</feature>
<evidence type="ECO:0000313" key="5">
    <source>
        <dbReference type="EMBL" id="NME70986.1"/>
    </source>
</evidence>
<dbReference type="PROSITE" id="PS51450">
    <property type="entry name" value="LRR"/>
    <property type="match status" value="1"/>
</dbReference>
<dbReference type="PANTHER" id="PTHR48051:SF1">
    <property type="entry name" value="RAS SUPPRESSOR PROTEIN 1"/>
    <property type="match status" value="1"/>
</dbReference>
<evidence type="ECO:0000256" key="1">
    <source>
        <dbReference type="ARBA" id="ARBA00022614"/>
    </source>
</evidence>
<evidence type="ECO:0000259" key="4">
    <source>
        <dbReference type="Pfam" id="PF23759"/>
    </source>
</evidence>
<evidence type="ECO:0000259" key="3">
    <source>
        <dbReference type="Pfam" id="PF18962"/>
    </source>
</evidence>
<dbReference type="Pfam" id="PF18962">
    <property type="entry name" value="Por_Secre_tail"/>
    <property type="match status" value="1"/>
</dbReference>
<evidence type="ECO:0000256" key="2">
    <source>
        <dbReference type="ARBA" id="ARBA00022737"/>
    </source>
</evidence>
<feature type="domain" description="T9SS-like galactose binding" evidence="4">
    <location>
        <begin position="985"/>
        <end position="1052"/>
    </location>
</feature>
<dbReference type="RefSeq" id="WP_169659210.1">
    <property type="nucleotide sequence ID" value="NZ_JABANE010000082.1"/>
</dbReference>
<comment type="caution">
    <text evidence="5">The sequence shown here is derived from an EMBL/GenBank/DDBJ whole genome shotgun (WGS) entry which is preliminary data.</text>
</comment>
<keyword evidence="2" id="KW-0677">Repeat</keyword>
<feature type="domain" description="T9SS-like galactose binding" evidence="4">
    <location>
        <begin position="774"/>
        <end position="820"/>
    </location>
</feature>
<dbReference type="GO" id="GO:0005737">
    <property type="term" value="C:cytoplasm"/>
    <property type="evidence" value="ECO:0007669"/>
    <property type="project" value="TreeGrafter"/>
</dbReference>
<name>A0A7X9RYC8_9BACT</name>
<reference evidence="5 6" key="1">
    <citation type="submission" date="2020-04" db="EMBL/GenBank/DDBJ databases">
        <title>Flammeovirga sp. SR4, a novel species isolated from seawater.</title>
        <authorList>
            <person name="Wang X."/>
        </authorList>
    </citation>
    <scope>NUCLEOTIDE SEQUENCE [LARGE SCALE GENOMIC DNA]</scope>
    <source>
        <strain evidence="5 6">ATCC 23126</strain>
    </source>
</reference>
<dbReference type="Pfam" id="PF00560">
    <property type="entry name" value="LRR_1"/>
    <property type="match status" value="1"/>
</dbReference>
<dbReference type="SMART" id="SM00369">
    <property type="entry name" value="LRR_TYP"/>
    <property type="match status" value="4"/>
</dbReference>
<dbReference type="InterPro" id="IPR001611">
    <property type="entry name" value="Leu-rich_rpt"/>
</dbReference>
<dbReference type="NCBIfam" id="TIGR04183">
    <property type="entry name" value="Por_Secre_tail"/>
    <property type="match status" value="1"/>
</dbReference>
<dbReference type="InterPro" id="IPR032675">
    <property type="entry name" value="LRR_dom_sf"/>
</dbReference>
<dbReference type="InterPro" id="IPR003591">
    <property type="entry name" value="Leu-rich_rpt_typical-subtyp"/>
</dbReference>
<organism evidence="5 6">
    <name type="scientific">Flammeovirga aprica JL-4</name>
    <dbReference type="NCBI Taxonomy" id="694437"/>
    <lineage>
        <taxon>Bacteria</taxon>
        <taxon>Pseudomonadati</taxon>
        <taxon>Bacteroidota</taxon>
        <taxon>Cytophagia</taxon>
        <taxon>Cytophagales</taxon>
        <taxon>Flammeovirgaceae</taxon>
        <taxon>Flammeovirga</taxon>
    </lineage>
</organism>
<gene>
    <name evidence="5" type="ORF">HHU12_23665</name>
</gene>
<dbReference type="SUPFAM" id="SSF52058">
    <property type="entry name" value="L domain-like"/>
    <property type="match status" value="1"/>
</dbReference>
<keyword evidence="6" id="KW-1185">Reference proteome</keyword>
<dbReference type="Proteomes" id="UP000576082">
    <property type="component" value="Unassembled WGS sequence"/>
</dbReference>
<dbReference type="Pfam" id="PF23759">
    <property type="entry name" value="GBD_T9SS_assoc"/>
    <property type="match status" value="2"/>
</dbReference>
<dbReference type="Pfam" id="PF13855">
    <property type="entry name" value="LRR_8"/>
    <property type="match status" value="1"/>
</dbReference>
<dbReference type="InterPro" id="IPR056600">
    <property type="entry name" value="GBD_T9SS_assoc"/>
</dbReference>
<proteinExistence type="predicted"/>
<protein>
    <submittedName>
        <fullName evidence="5">T9SS type A sorting domain-containing protein</fullName>
    </submittedName>
</protein>
<dbReference type="EMBL" id="JABANE010000082">
    <property type="protein sequence ID" value="NME70986.1"/>
    <property type="molecule type" value="Genomic_DNA"/>
</dbReference>
<sequence length="2113" mass="237725">MKRNKLLRISGFSVLFFLASVLNLYAQYSCDNATEAMIGINTKIPEPHWFSYQVPDDMETLELSSIGHTTKDTRVYVYSRCGGGYIAYSRNANGTTQSKVTLNVKNYQGETLYFKWDVYGGSGAFDWNLTGKDNQDREYKNDISIEDFSVWYGEKKVPSNNYISRYPVKYSIAGKNNGVIRIDGETIEGLGATGSQEVLAVMQDENDEIIAQQTFMVTILLDNSGKKKSFLYDFPESYAGELGDSITIEGTTNSNASILYSLVNAGDKVKLVGNVLVFNRDAVIDGNEEIKLKVNVLESGSYTSTSTEIIVDVKPYFNGIPAQQYKALEAIYKKNNGENWTNQSNWLTDAPVNDWYGIATESRIDEKGYTYYTVTVIDFSYNQFNSVIAEEIQYLTDLKTLDLQYAYIEGFPSSISQLLNLERLIIRSNALISYDIISTLTSLNYVRLDYCEFKEFPQALYSLPNLTYLNLNNNPLVSIPSEIGNFTNLEYLFLDRTEINSLPSELANCSSLRSLYIGNNKFTTIPESVYNIPNLSYLYIRSNSLSFDDLIAFRSISSASIDYRYQEEYDLLMSQNIVEGTTTLSNTDVSDGNTYTWYRNGSVISGATSSSYTYSYADNIGARYKCRITNSNWPNLTLYSNELTEKGELVTLVVNNIPDNTPENNEIYTVGGLTNNDSTSRSYPLVLNPTTKQYELRLPKSLGSFNYFFTLRKYREFSEVNASGEYVVRSVDLSTMSGRNTIEDIMAWKTSPAASPNYSCAESKETQLGKVHYVENTSMWYHFTADRRMNLKIKVFDSNGSRLKVYDACGGEGIYTSYSSSSSHTRTLKLDKGQVIYFSLEDYYSNKNEAIKFELQANYLKTYVLRSVPENTPEGVEISAYGKLNNNYYNQRFTLNDTEESGVYELVLSESYNEYNFNFELNELNLFFEVDADGESVTRTINPATDDDYTELSPVIAWDSIPPVENTCETAIEITEDGTYIKGLKEQWYTYTAVEDVELIFSAPYVYHRFYIYDECGGQSVASASRYNGLTYQLDQGETLLLKVDNYYSNEKSFEWTLKSRVLKTLIVENVPRTLPWTSEIYAVGDMDHFLSYNDQLEYNEEEDHYEITFYEDLDTVNFSFVIAYTDSLREVNAKGETFVRTIDLVNTPNNTKIADISSWKGVDSGYTFYKANSCEEAYEVSEGIFINDNKDVWYKLKTDEDVIVKLNSKDVSNRKTRVRVYDQCGGNRMYYDYFDTDIDFRLNAKDSVLINWDIYYSNEVVGFLWSLDTVRVKDQTLNNLISNLVVPGTYELDDKTRFRTDQDRAFHVELEEGNAELTADNKMIIHSTGDIRLHLTNVGDNYYYYDLDTVITLSINHPYQSVHQREFIRDITTTGRYIIPEDYGTDQNVLSTIEALTQNVVITDDTLQVTEAGDVTLRVYNNGDHNYFAFDTTVTFEVEKLDIASYETDFFSSLVYKGNYTMPEFITERGIVLTPRFISGNGKIEEDTLRLYGEGSFEVELSAEATVINEAFSTRIPFVLQKYQTINQEGFISGISTIGEYTTPANYSTDQGLPLSVQAVGGNVIVRGNNLSIYNAGEVQLRLFNEATDNYFAFDSIVTFNTERLTLASYETTFFDSVTAIASYQMPEFVTNEGVRLTASLVSGDGEILGNRLTINSLGNFEVLLSSGITSKYKAYSTSITFSVAEKATQTILKDGLISEISTTGEYIIPADYSSDQGLALNVEAVSANASIHNDTLTINASGETKLRVYNEGDSIYAALDTTVTLDVKKSPLATYSTDFFNTVKKAGTYTLPEFVTAENVVLTPSMNSADAVIDGNTLIVHKVGYYEVFFTSEATPMYEAYSGTISFMVINKTAQSLAKEEFISMITATGVYEIPENYTTDQGIPMKIKGISQGIQSTDTTLTINAPGELLIRAYNTGSNTYSAFDSVFTIEVDKMLIAGYKTDFFDNITETGAYFLPNFITDENVELTVSMVSGDGVIEGDSLKLNTIGTYEVTLSSEATSMYEAFSMSITFTVDKEGNVTDPTTSLESELSKEMKLFPNPAKGNVTLRVPAIEGEMELVVVSSSGQVLKVENITGLQQYKIDISNLNTGVYILKVNTESGIGIQRLIVQ</sequence>
<accession>A0A7X9RYC8</accession>
<dbReference type="InterPro" id="IPR050216">
    <property type="entry name" value="LRR_domain-containing"/>
</dbReference>
<keyword evidence="1" id="KW-0433">Leucine-rich repeat</keyword>